<evidence type="ECO:0000256" key="7">
    <source>
        <dbReference type="SAM" id="Phobius"/>
    </source>
</evidence>
<dbReference type="Gene3D" id="3.40.1190.10">
    <property type="entry name" value="Mur-like, catalytic domain"/>
    <property type="match status" value="1"/>
</dbReference>
<keyword evidence="5" id="KW-0067">ATP-binding</keyword>
<dbReference type="GO" id="GO:0005524">
    <property type="term" value="F:ATP binding"/>
    <property type="evidence" value="ECO:0007669"/>
    <property type="project" value="UniProtKB-KW"/>
</dbReference>
<dbReference type="InterPro" id="IPR004101">
    <property type="entry name" value="Mur_ligase_C"/>
</dbReference>
<proteinExistence type="inferred from homology"/>
<comment type="similarity">
    <text evidence="1">Belongs to the folylpolyglutamate synthase family.</text>
</comment>
<feature type="domain" description="Mur ligase C-terminal" evidence="8">
    <location>
        <begin position="92"/>
        <end position="141"/>
    </location>
</feature>
<accession>A0A2P2PKP2</accession>
<dbReference type="GO" id="GO:0004326">
    <property type="term" value="F:tetrahydrofolylpolyglutamate synthase activity"/>
    <property type="evidence" value="ECO:0007669"/>
    <property type="project" value="InterPro"/>
</dbReference>
<organism evidence="9">
    <name type="scientific">Rhizophora mucronata</name>
    <name type="common">Asiatic mangrove</name>
    <dbReference type="NCBI Taxonomy" id="61149"/>
    <lineage>
        <taxon>Eukaryota</taxon>
        <taxon>Viridiplantae</taxon>
        <taxon>Streptophyta</taxon>
        <taxon>Embryophyta</taxon>
        <taxon>Tracheophyta</taxon>
        <taxon>Spermatophyta</taxon>
        <taxon>Magnoliopsida</taxon>
        <taxon>eudicotyledons</taxon>
        <taxon>Gunneridae</taxon>
        <taxon>Pentapetalae</taxon>
        <taxon>rosids</taxon>
        <taxon>fabids</taxon>
        <taxon>Malpighiales</taxon>
        <taxon>Rhizophoraceae</taxon>
        <taxon>Rhizophora</taxon>
    </lineage>
</organism>
<dbReference type="GO" id="GO:0046872">
    <property type="term" value="F:metal ion binding"/>
    <property type="evidence" value="ECO:0007669"/>
    <property type="project" value="UniProtKB-KW"/>
</dbReference>
<name>A0A2P2PKP2_RHIMU</name>
<dbReference type="Pfam" id="PF02875">
    <property type="entry name" value="Mur_ligase_C"/>
    <property type="match status" value="1"/>
</dbReference>
<dbReference type="GO" id="GO:0005737">
    <property type="term" value="C:cytoplasm"/>
    <property type="evidence" value="ECO:0007669"/>
    <property type="project" value="TreeGrafter"/>
</dbReference>
<dbReference type="InterPro" id="IPR001645">
    <property type="entry name" value="Folylpolyglutamate_synth"/>
</dbReference>
<evidence type="ECO:0000259" key="8">
    <source>
        <dbReference type="Pfam" id="PF02875"/>
    </source>
</evidence>
<dbReference type="PANTHER" id="PTHR11136:SF0">
    <property type="entry name" value="DIHYDROFOLATE SYNTHETASE-RELATED"/>
    <property type="match status" value="1"/>
</dbReference>
<evidence type="ECO:0000256" key="6">
    <source>
        <dbReference type="ARBA" id="ARBA00022842"/>
    </source>
</evidence>
<keyword evidence="3" id="KW-0479">Metal-binding</keyword>
<dbReference type="GO" id="GO:0008841">
    <property type="term" value="F:dihydrofolate synthase activity"/>
    <property type="evidence" value="ECO:0007669"/>
    <property type="project" value="TreeGrafter"/>
</dbReference>
<evidence type="ECO:0000256" key="5">
    <source>
        <dbReference type="ARBA" id="ARBA00022840"/>
    </source>
</evidence>
<dbReference type="InterPro" id="IPR036565">
    <property type="entry name" value="Mur-like_cat_sf"/>
</dbReference>
<dbReference type="SUPFAM" id="SSF53244">
    <property type="entry name" value="MurD-like peptide ligases, peptide-binding domain"/>
    <property type="match status" value="1"/>
</dbReference>
<evidence type="ECO:0000256" key="2">
    <source>
        <dbReference type="ARBA" id="ARBA00022598"/>
    </source>
</evidence>
<dbReference type="InterPro" id="IPR036615">
    <property type="entry name" value="Mur_ligase_C_dom_sf"/>
</dbReference>
<keyword evidence="7" id="KW-0812">Transmembrane</keyword>
<keyword evidence="7" id="KW-0472">Membrane</keyword>
<dbReference type="Gene3D" id="3.90.190.20">
    <property type="entry name" value="Mur ligase, C-terminal domain"/>
    <property type="match status" value="1"/>
</dbReference>
<dbReference type="EMBL" id="GGEC01074798">
    <property type="protein sequence ID" value="MBX55282.1"/>
    <property type="molecule type" value="Transcribed_RNA"/>
</dbReference>
<reference evidence="9" key="1">
    <citation type="submission" date="2018-02" db="EMBL/GenBank/DDBJ databases">
        <title>Rhizophora mucronata_Transcriptome.</title>
        <authorList>
            <person name="Meera S.P."/>
            <person name="Sreeshan A."/>
            <person name="Augustine A."/>
        </authorList>
    </citation>
    <scope>NUCLEOTIDE SEQUENCE</scope>
    <source>
        <tissue evidence="9">Leaf</tissue>
    </source>
</reference>
<evidence type="ECO:0000256" key="4">
    <source>
        <dbReference type="ARBA" id="ARBA00022741"/>
    </source>
</evidence>
<evidence type="ECO:0000313" key="9">
    <source>
        <dbReference type="EMBL" id="MBX55282.1"/>
    </source>
</evidence>
<evidence type="ECO:0000256" key="1">
    <source>
        <dbReference type="ARBA" id="ARBA00008276"/>
    </source>
</evidence>
<feature type="transmembrane region" description="Helical" evidence="7">
    <location>
        <begin position="148"/>
        <end position="165"/>
    </location>
</feature>
<dbReference type="SUPFAM" id="SSF53623">
    <property type="entry name" value="MurD-like peptide ligases, catalytic domain"/>
    <property type="match status" value="1"/>
</dbReference>
<sequence length="167" mass="18170">MLGSRPCQLSDIMIQIDRSFQLSIELSDLKLQMLGSHQLQNASTAVCTALCLCDQGWNISEESIRAGLENTCLIGRSQFLSSKESKALGLPGATVLLDGAHTKESAKALVDTIQMSFPEARLGLVVAMATDKDHTAFAREFLSSMLPVLRVLLTAILTLLCLSAWRF</sequence>
<evidence type="ECO:0000256" key="3">
    <source>
        <dbReference type="ARBA" id="ARBA00022723"/>
    </source>
</evidence>
<keyword evidence="4" id="KW-0547">Nucleotide-binding</keyword>
<protein>
    <recommendedName>
        <fullName evidence="8">Mur ligase C-terminal domain-containing protein</fullName>
    </recommendedName>
</protein>
<keyword evidence="7" id="KW-1133">Transmembrane helix</keyword>
<dbReference type="PANTHER" id="PTHR11136">
    <property type="entry name" value="FOLYLPOLYGLUTAMATE SYNTHASE-RELATED"/>
    <property type="match status" value="1"/>
</dbReference>
<keyword evidence="2" id="KW-0436">Ligase</keyword>
<dbReference type="AlphaFoldDB" id="A0A2P2PKP2"/>
<keyword evidence="6" id="KW-0460">Magnesium</keyword>